<accession>A0ACC2U340</accession>
<proteinExistence type="predicted"/>
<organism evidence="1 2">
    <name type="scientific">Entomophthora muscae</name>
    <dbReference type="NCBI Taxonomy" id="34485"/>
    <lineage>
        <taxon>Eukaryota</taxon>
        <taxon>Fungi</taxon>
        <taxon>Fungi incertae sedis</taxon>
        <taxon>Zoopagomycota</taxon>
        <taxon>Entomophthoromycotina</taxon>
        <taxon>Entomophthoromycetes</taxon>
        <taxon>Entomophthorales</taxon>
        <taxon>Entomophthoraceae</taxon>
        <taxon>Entomophthora</taxon>
    </lineage>
</organism>
<dbReference type="Proteomes" id="UP001165960">
    <property type="component" value="Unassembled WGS sequence"/>
</dbReference>
<dbReference type="EMBL" id="QTSX02001489">
    <property type="protein sequence ID" value="KAJ9081245.1"/>
    <property type="molecule type" value="Genomic_DNA"/>
</dbReference>
<evidence type="ECO:0000313" key="1">
    <source>
        <dbReference type="EMBL" id="KAJ9081245.1"/>
    </source>
</evidence>
<protein>
    <submittedName>
        <fullName evidence="1">Uncharacterized protein</fullName>
    </submittedName>
</protein>
<name>A0ACC2U340_9FUNG</name>
<evidence type="ECO:0000313" key="2">
    <source>
        <dbReference type="Proteomes" id="UP001165960"/>
    </source>
</evidence>
<gene>
    <name evidence="1" type="ORF">DSO57_1016784</name>
</gene>
<comment type="caution">
    <text evidence="1">The sequence shown here is derived from an EMBL/GenBank/DDBJ whole genome shotgun (WGS) entry which is preliminary data.</text>
</comment>
<sequence length="106" mass="11609">MTSPLIPQPNHLQETVITAELTSTQLFGVLYIKLTGMADSMVLTNGPWALLEKFLSHTVKLAHILWWALPTWPVGCPPSSSPEPATGWLPDSCGPLKRLPFAYLVA</sequence>
<keyword evidence="2" id="KW-1185">Reference proteome</keyword>
<reference evidence="1" key="1">
    <citation type="submission" date="2022-04" db="EMBL/GenBank/DDBJ databases">
        <title>Genome of the entomopathogenic fungus Entomophthora muscae.</title>
        <authorList>
            <person name="Elya C."/>
            <person name="Lovett B.R."/>
            <person name="Lee E."/>
            <person name="Macias A.M."/>
            <person name="Hajek A.E."/>
            <person name="De Bivort B.L."/>
            <person name="Kasson M.T."/>
            <person name="De Fine Licht H.H."/>
            <person name="Stajich J.E."/>
        </authorList>
    </citation>
    <scope>NUCLEOTIDE SEQUENCE</scope>
    <source>
        <strain evidence="1">Berkeley</strain>
    </source>
</reference>